<feature type="region of interest" description="Disordered" evidence="1">
    <location>
        <begin position="63"/>
        <end position="90"/>
    </location>
</feature>
<name>A0A067JXX1_JATCU</name>
<protein>
    <submittedName>
        <fullName evidence="2">Uncharacterized protein</fullName>
    </submittedName>
</protein>
<evidence type="ECO:0000313" key="3">
    <source>
        <dbReference type="Proteomes" id="UP000027138"/>
    </source>
</evidence>
<dbReference type="Proteomes" id="UP000027138">
    <property type="component" value="Unassembled WGS sequence"/>
</dbReference>
<dbReference type="EMBL" id="KK915121">
    <property type="protein sequence ID" value="KDP24399.1"/>
    <property type="molecule type" value="Genomic_DNA"/>
</dbReference>
<feature type="compositionally biased region" description="Basic and acidic residues" evidence="1">
    <location>
        <begin position="70"/>
        <end position="79"/>
    </location>
</feature>
<dbReference type="AlphaFoldDB" id="A0A067JXX1"/>
<evidence type="ECO:0000313" key="2">
    <source>
        <dbReference type="EMBL" id="KDP24399.1"/>
    </source>
</evidence>
<organism evidence="2 3">
    <name type="scientific">Jatropha curcas</name>
    <name type="common">Barbados nut</name>
    <dbReference type="NCBI Taxonomy" id="180498"/>
    <lineage>
        <taxon>Eukaryota</taxon>
        <taxon>Viridiplantae</taxon>
        <taxon>Streptophyta</taxon>
        <taxon>Embryophyta</taxon>
        <taxon>Tracheophyta</taxon>
        <taxon>Spermatophyta</taxon>
        <taxon>Magnoliopsida</taxon>
        <taxon>eudicotyledons</taxon>
        <taxon>Gunneridae</taxon>
        <taxon>Pentapetalae</taxon>
        <taxon>rosids</taxon>
        <taxon>fabids</taxon>
        <taxon>Malpighiales</taxon>
        <taxon>Euphorbiaceae</taxon>
        <taxon>Crotonoideae</taxon>
        <taxon>Jatropheae</taxon>
        <taxon>Jatropha</taxon>
    </lineage>
</organism>
<keyword evidence="3" id="KW-1185">Reference proteome</keyword>
<evidence type="ECO:0000256" key="1">
    <source>
        <dbReference type="SAM" id="MobiDB-lite"/>
    </source>
</evidence>
<reference evidence="2 3" key="1">
    <citation type="journal article" date="2014" name="PLoS ONE">
        <title>Global Analysis of Gene Expression Profiles in Physic Nut (Jatropha curcas L.) Seedlings Exposed to Salt Stress.</title>
        <authorList>
            <person name="Zhang L."/>
            <person name="Zhang C."/>
            <person name="Wu P."/>
            <person name="Chen Y."/>
            <person name="Li M."/>
            <person name="Jiang H."/>
            <person name="Wu G."/>
        </authorList>
    </citation>
    <scope>NUCLEOTIDE SEQUENCE [LARGE SCALE GENOMIC DNA]</scope>
    <source>
        <strain evidence="3">cv. GZQX0401</strain>
        <tissue evidence="2">Young leaves</tissue>
    </source>
</reference>
<feature type="compositionally biased region" description="Acidic residues" evidence="1">
    <location>
        <begin position="80"/>
        <end position="90"/>
    </location>
</feature>
<sequence length="90" mass="10223">MGSRIEIQHFPAQAVLSVLTSTSIDKMVEPSIPIYDIEKMVEKIVATSLEKLLRSDKGKEQVVIEDDEAKGESERKEQVDDTWQDEELFA</sequence>
<accession>A0A067JXX1</accession>
<proteinExistence type="predicted"/>
<gene>
    <name evidence="2" type="ORF">JCGZ_26605</name>
</gene>